<dbReference type="GO" id="GO:0045259">
    <property type="term" value="C:proton-transporting ATP synthase complex"/>
    <property type="evidence" value="ECO:0007669"/>
    <property type="project" value="UniProtKB-KW"/>
</dbReference>
<dbReference type="PANTHER" id="PTHR13822:SF7">
    <property type="entry name" value="ATP SYNTHASE SUBUNIT DELTA, MITOCHONDRIAL"/>
    <property type="match status" value="1"/>
</dbReference>
<keyword evidence="11" id="KW-0066">ATP synthesis</keyword>
<feature type="domain" description="ATP synthase F1 complex delta/epsilon subunit N-terminal" evidence="13">
    <location>
        <begin position="41"/>
        <end position="121"/>
    </location>
</feature>
<protein>
    <recommendedName>
        <fullName evidence="12">F-ATPase delta subunit</fullName>
    </recommendedName>
</protein>
<comment type="subcellular location">
    <subcellularLocation>
        <location evidence="1">Mitochondrion inner membrane</location>
    </subcellularLocation>
</comment>
<evidence type="ECO:0000313" key="14">
    <source>
        <dbReference type="EMBL" id="CAJ0606088.1"/>
    </source>
</evidence>
<sequence>MEWYFRMLARSVSRLATLSRRGFAAAASTPAAQKNLNPEELRLTFASPDAAFYNNAVVKQVDVPTLAGMVGVLANHVPTIGVLKPGVVTVTDMQGQQTKMFVSSGTLSVNIDGSCQVLAEEVVKIEDIDQNEARTILESAQRDAAEGSDLSRAEASIRVEVAEALLKAASGQQ</sequence>
<dbReference type="NCBIfam" id="TIGR01216">
    <property type="entry name" value="ATP_synt_epsi"/>
    <property type="match status" value="1"/>
</dbReference>
<dbReference type="FunFam" id="2.60.15.10:FF:000004">
    <property type="entry name" value="ATP synthase subunit delta, mitochondrial"/>
    <property type="match status" value="1"/>
</dbReference>
<evidence type="ECO:0000256" key="2">
    <source>
        <dbReference type="ARBA" id="ARBA00005712"/>
    </source>
</evidence>
<dbReference type="Gene3D" id="2.60.15.10">
    <property type="entry name" value="F0F1 ATP synthase delta/epsilon subunit, N-terminal"/>
    <property type="match status" value="1"/>
</dbReference>
<dbReference type="GO" id="GO:0005743">
    <property type="term" value="C:mitochondrial inner membrane"/>
    <property type="evidence" value="ECO:0007669"/>
    <property type="project" value="UniProtKB-SubCell"/>
</dbReference>
<evidence type="ECO:0000313" key="15">
    <source>
        <dbReference type="Proteomes" id="UP001176961"/>
    </source>
</evidence>
<keyword evidence="9" id="KW-0472">Membrane</keyword>
<evidence type="ECO:0000256" key="1">
    <source>
        <dbReference type="ARBA" id="ARBA00004273"/>
    </source>
</evidence>
<evidence type="ECO:0000256" key="5">
    <source>
        <dbReference type="ARBA" id="ARBA00022792"/>
    </source>
</evidence>
<keyword evidence="7" id="KW-0406">Ion transport</keyword>
<keyword evidence="3" id="KW-0813">Transport</keyword>
<dbReference type="Pfam" id="PF02823">
    <property type="entry name" value="ATP-synt_DE_N"/>
    <property type="match status" value="1"/>
</dbReference>
<dbReference type="InterPro" id="IPR001469">
    <property type="entry name" value="ATP_synth_F1_dsu/esu"/>
</dbReference>
<dbReference type="PANTHER" id="PTHR13822">
    <property type="entry name" value="ATP SYNTHASE DELTA/EPSILON CHAIN"/>
    <property type="match status" value="1"/>
</dbReference>
<gene>
    <name evidence="14" type="ORF">CYNAS_LOCUS18071</name>
</gene>
<comment type="similarity">
    <text evidence="2">Belongs to the ATPase epsilon chain family.</text>
</comment>
<evidence type="ECO:0000256" key="7">
    <source>
        <dbReference type="ARBA" id="ARBA00023065"/>
    </source>
</evidence>
<keyword evidence="6" id="KW-0809">Transit peptide</keyword>
<evidence type="ECO:0000256" key="6">
    <source>
        <dbReference type="ARBA" id="ARBA00022946"/>
    </source>
</evidence>
<organism evidence="14 15">
    <name type="scientific">Cylicocyclus nassatus</name>
    <name type="common">Nematode worm</name>
    <dbReference type="NCBI Taxonomy" id="53992"/>
    <lineage>
        <taxon>Eukaryota</taxon>
        <taxon>Metazoa</taxon>
        <taxon>Ecdysozoa</taxon>
        <taxon>Nematoda</taxon>
        <taxon>Chromadorea</taxon>
        <taxon>Rhabditida</taxon>
        <taxon>Rhabditina</taxon>
        <taxon>Rhabditomorpha</taxon>
        <taxon>Strongyloidea</taxon>
        <taxon>Strongylidae</taxon>
        <taxon>Cylicocyclus</taxon>
    </lineage>
</organism>
<comment type="caution">
    <text evidence="14">The sequence shown here is derived from an EMBL/GenBank/DDBJ whole genome shotgun (WGS) entry which is preliminary data.</text>
</comment>
<evidence type="ECO:0000256" key="8">
    <source>
        <dbReference type="ARBA" id="ARBA00023128"/>
    </source>
</evidence>
<dbReference type="Gene3D" id="1.20.5.440">
    <property type="entry name" value="ATP synthase delta/epsilon subunit, C-terminal domain"/>
    <property type="match status" value="1"/>
</dbReference>
<evidence type="ECO:0000256" key="3">
    <source>
        <dbReference type="ARBA" id="ARBA00022448"/>
    </source>
</evidence>
<name>A0AA36H8T0_CYLNA</name>
<evidence type="ECO:0000256" key="4">
    <source>
        <dbReference type="ARBA" id="ARBA00022781"/>
    </source>
</evidence>
<accession>A0AA36H8T0</accession>
<keyword evidence="15" id="KW-1185">Reference proteome</keyword>
<keyword evidence="5" id="KW-0999">Mitochondrion inner membrane</keyword>
<evidence type="ECO:0000256" key="11">
    <source>
        <dbReference type="ARBA" id="ARBA00023310"/>
    </source>
</evidence>
<dbReference type="SUPFAM" id="SSF51344">
    <property type="entry name" value="Epsilon subunit of F1F0-ATP synthase N-terminal domain"/>
    <property type="match status" value="1"/>
</dbReference>
<dbReference type="GO" id="GO:0046933">
    <property type="term" value="F:proton-transporting ATP synthase activity, rotational mechanism"/>
    <property type="evidence" value="ECO:0007669"/>
    <property type="project" value="InterPro"/>
</dbReference>
<dbReference type="CDD" id="cd12152">
    <property type="entry name" value="F1-ATPase_delta"/>
    <property type="match status" value="1"/>
</dbReference>
<reference evidence="14" key="1">
    <citation type="submission" date="2023-07" db="EMBL/GenBank/DDBJ databases">
        <authorList>
            <consortium name="CYATHOMIX"/>
        </authorList>
    </citation>
    <scope>NUCLEOTIDE SEQUENCE</scope>
    <source>
        <strain evidence="14">N/A</strain>
    </source>
</reference>
<keyword evidence="8" id="KW-0496">Mitochondrion</keyword>
<keyword evidence="10" id="KW-0139">CF(1)</keyword>
<dbReference type="HAMAP" id="MF_00530">
    <property type="entry name" value="ATP_synth_epsil_bac"/>
    <property type="match status" value="1"/>
</dbReference>
<dbReference type="InterPro" id="IPR036771">
    <property type="entry name" value="ATPsynth_dsu/esu_N"/>
</dbReference>
<evidence type="ECO:0000256" key="9">
    <source>
        <dbReference type="ARBA" id="ARBA00023136"/>
    </source>
</evidence>
<evidence type="ECO:0000256" key="10">
    <source>
        <dbReference type="ARBA" id="ARBA00023196"/>
    </source>
</evidence>
<evidence type="ECO:0000256" key="12">
    <source>
        <dbReference type="ARBA" id="ARBA00031669"/>
    </source>
</evidence>
<evidence type="ECO:0000259" key="13">
    <source>
        <dbReference type="Pfam" id="PF02823"/>
    </source>
</evidence>
<proteinExistence type="inferred from homology"/>
<dbReference type="Proteomes" id="UP001176961">
    <property type="component" value="Unassembled WGS sequence"/>
</dbReference>
<dbReference type="AlphaFoldDB" id="A0AA36H8T0"/>
<keyword evidence="4" id="KW-0375">Hydrogen ion transport</keyword>
<dbReference type="InterPro" id="IPR020546">
    <property type="entry name" value="ATP_synth_F1_dsu/esu_N"/>
</dbReference>
<dbReference type="EMBL" id="CATQJL010000316">
    <property type="protein sequence ID" value="CAJ0606088.1"/>
    <property type="molecule type" value="Genomic_DNA"/>
</dbReference>